<gene>
    <name evidence="2" type="ORF">B4915_04480</name>
</gene>
<keyword evidence="1" id="KW-0812">Transmembrane</keyword>
<dbReference type="RefSeq" id="WP_105804646.1">
    <property type="nucleotide sequence ID" value="NZ_MWZD01000014.1"/>
</dbReference>
<feature type="transmembrane region" description="Helical" evidence="1">
    <location>
        <begin position="26"/>
        <end position="50"/>
    </location>
</feature>
<feature type="transmembrane region" description="Helical" evidence="1">
    <location>
        <begin position="461"/>
        <end position="493"/>
    </location>
</feature>
<evidence type="ECO:0000313" key="2">
    <source>
        <dbReference type="EMBL" id="PRI11706.1"/>
    </source>
</evidence>
<evidence type="ECO:0000313" key="3">
    <source>
        <dbReference type="Proteomes" id="UP000238650"/>
    </source>
</evidence>
<feature type="transmembrane region" description="Helical" evidence="1">
    <location>
        <begin position="375"/>
        <end position="399"/>
    </location>
</feature>
<keyword evidence="3" id="KW-1185">Reference proteome</keyword>
<dbReference type="AlphaFoldDB" id="A0A2S9QQ44"/>
<feature type="transmembrane region" description="Helical" evidence="1">
    <location>
        <begin position="56"/>
        <end position="82"/>
    </location>
</feature>
<name>A0A2S9QQ44_9MICO</name>
<proteinExistence type="predicted"/>
<protein>
    <submittedName>
        <fullName evidence="2">Uncharacterized protein</fullName>
    </submittedName>
</protein>
<reference evidence="2 3" key="1">
    <citation type="journal article" date="2017" name="New Microbes New Infect">
        <title>Genome sequence of 'Leucobacter massiliensis' sp. nov. isolated from human pharynx after travel to the 2014 Hajj.</title>
        <authorList>
            <person name="Leangapichart T."/>
            <person name="Gautret P."/>
            <person name="Nguyen T.T."/>
            <person name="Armstrong N."/>
            <person name="Rolain J.M."/>
        </authorList>
    </citation>
    <scope>NUCLEOTIDE SEQUENCE [LARGE SCALE GENOMIC DNA]</scope>
    <source>
        <strain evidence="2 3">122RC15</strain>
    </source>
</reference>
<accession>A0A2S9QQ44</accession>
<feature type="transmembrane region" description="Helical" evidence="1">
    <location>
        <begin position="212"/>
        <end position="236"/>
    </location>
</feature>
<comment type="caution">
    <text evidence="2">The sequence shown here is derived from an EMBL/GenBank/DDBJ whole genome shotgun (WGS) entry which is preliminary data.</text>
</comment>
<dbReference type="Proteomes" id="UP000238650">
    <property type="component" value="Unassembled WGS sequence"/>
</dbReference>
<evidence type="ECO:0000256" key="1">
    <source>
        <dbReference type="SAM" id="Phobius"/>
    </source>
</evidence>
<organism evidence="2 3">
    <name type="scientific">Leucobacter massiliensis</name>
    <dbReference type="NCBI Taxonomy" id="1686285"/>
    <lineage>
        <taxon>Bacteria</taxon>
        <taxon>Bacillati</taxon>
        <taxon>Actinomycetota</taxon>
        <taxon>Actinomycetes</taxon>
        <taxon>Micrococcales</taxon>
        <taxon>Microbacteriaceae</taxon>
        <taxon>Leucobacter</taxon>
    </lineage>
</organism>
<dbReference type="OrthoDB" id="5126550at2"/>
<dbReference type="EMBL" id="MWZD01000014">
    <property type="protein sequence ID" value="PRI11706.1"/>
    <property type="molecule type" value="Genomic_DNA"/>
</dbReference>
<feature type="transmembrane region" description="Helical" evidence="1">
    <location>
        <begin position="405"/>
        <end position="424"/>
    </location>
</feature>
<keyword evidence="1" id="KW-0472">Membrane</keyword>
<keyword evidence="1" id="KW-1133">Transmembrane helix</keyword>
<feature type="transmembrane region" description="Helical" evidence="1">
    <location>
        <begin position="114"/>
        <end position="136"/>
    </location>
</feature>
<sequence length="499" mass="51748">MSAPQLSAASTIWRARRARSGGDKTYALYAFLLVAAIVIVPVIRALWLIASSQAGLVVLTSADASAAVSLILVALWAGALLAGRKRGPALLPPFLLHALTGSSIRRARTLRRPVLRSAAIIISACAAGAVLVGMALLGDGHAQLGDVIMFAAAAGAAGVVTAVLWLLGQIFPRAAFQSALTMLIVAGMSFWIPEMLTFTPWGWAGSSYPLSGSGVLSLAGMAGLASASIVMTPVLLSRVTGMQLSTQAAQWERATAFSFSFDFRAATSVYESEPHLGRNIRAINPSRHRWVTFLLRDAVGQARTPGRSFGAITATAAAAALITLSFLPGAPAALLAGIAGVVIYSATGPLTKGLQHAAYVAGDYPLYGISDRRLVLLHTLFPLMTLLAVLTTFATITAFVTGVALGLPLAGAVVVGALTLALRLSNALKGPLPPSLLAPVNTPAGDLSIVMQIGWALSDPLIAILGALTITVLPITPIPLMTLAACVPVVVLVRWKKRR</sequence>
<feature type="transmembrane region" description="Helical" evidence="1">
    <location>
        <begin position="148"/>
        <end position="167"/>
    </location>
</feature>